<dbReference type="AlphaFoldDB" id="A0A0V0QAB2"/>
<comment type="caution">
    <text evidence="2">The sequence shown here is derived from an EMBL/GenBank/DDBJ whole genome shotgun (WGS) entry which is preliminary data.</text>
</comment>
<evidence type="ECO:0000256" key="1">
    <source>
        <dbReference type="SAM" id="SignalP"/>
    </source>
</evidence>
<accession>A0A0V0QAB2</accession>
<feature type="signal peptide" evidence="1">
    <location>
        <begin position="1"/>
        <end position="20"/>
    </location>
</feature>
<sequence>MNKFLLALIVALLLVGNTFALKKHFNVRGSEDYEESEQTHDTLKVNEETQQEQQETEETLETEETQMNHQGVAKKIRKNYSLTDSACKKAAFMKCKTEYVGTDYDSYLQNQFDKAQVHQDQVNPKAAEQWEWLKRYENDDKTGNFWQCFIRYGSICDQ</sequence>
<evidence type="ECO:0000313" key="3">
    <source>
        <dbReference type="Proteomes" id="UP000054937"/>
    </source>
</evidence>
<protein>
    <submittedName>
        <fullName evidence="2">Uncharacterized protein</fullName>
    </submittedName>
</protein>
<proteinExistence type="predicted"/>
<reference evidence="2 3" key="1">
    <citation type="journal article" date="2015" name="Sci. Rep.">
        <title>Genome of the facultative scuticociliatosis pathogen Pseudocohnilembus persalinus provides insight into its virulence through horizontal gene transfer.</title>
        <authorList>
            <person name="Xiong J."/>
            <person name="Wang G."/>
            <person name="Cheng J."/>
            <person name="Tian M."/>
            <person name="Pan X."/>
            <person name="Warren A."/>
            <person name="Jiang C."/>
            <person name="Yuan D."/>
            <person name="Miao W."/>
        </authorList>
    </citation>
    <scope>NUCLEOTIDE SEQUENCE [LARGE SCALE GENOMIC DNA]</scope>
    <source>
        <strain evidence="2">36N120E</strain>
    </source>
</reference>
<keyword evidence="3" id="KW-1185">Reference proteome</keyword>
<evidence type="ECO:0000313" key="2">
    <source>
        <dbReference type="EMBL" id="KRW99160.1"/>
    </source>
</evidence>
<dbReference type="InParanoid" id="A0A0V0QAB2"/>
<keyword evidence="1" id="KW-0732">Signal</keyword>
<feature type="chain" id="PRO_5006867375" evidence="1">
    <location>
        <begin position="21"/>
        <end position="158"/>
    </location>
</feature>
<gene>
    <name evidence="2" type="ORF">PPERSA_07403</name>
</gene>
<dbReference type="EMBL" id="LDAU01000220">
    <property type="protein sequence ID" value="KRW99160.1"/>
    <property type="molecule type" value="Genomic_DNA"/>
</dbReference>
<organism evidence="2 3">
    <name type="scientific">Pseudocohnilembus persalinus</name>
    <name type="common">Ciliate</name>
    <dbReference type="NCBI Taxonomy" id="266149"/>
    <lineage>
        <taxon>Eukaryota</taxon>
        <taxon>Sar</taxon>
        <taxon>Alveolata</taxon>
        <taxon>Ciliophora</taxon>
        <taxon>Intramacronucleata</taxon>
        <taxon>Oligohymenophorea</taxon>
        <taxon>Scuticociliatia</taxon>
        <taxon>Philasterida</taxon>
        <taxon>Pseudocohnilembidae</taxon>
        <taxon>Pseudocohnilembus</taxon>
    </lineage>
</organism>
<name>A0A0V0QAB2_PSEPJ</name>
<dbReference type="Proteomes" id="UP000054937">
    <property type="component" value="Unassembled WGS sequence"/>
</dbReference>